<dbReference type="Proteomes" id="UP001058713">
    <property type="component" value="Chromosome"/>
</dbReference>
<evidence type="ECO:0000313" key="1">
    <source>
        <dbReference type="EMBL" id="UWQ54726.1"/>
    </source>
</evidence>
<proteinExistence type="predicted"/>
<organism evidence="1 2">
    <name type="scientific">Leisingera caerulea</name>
    <name type="common">Phaeobacter caeruleus</name>
    <dbReference type="NCBI Taxonomy" id="506591"/>
    <lineage>
        <taxon>Bacteria</taxon>
        <taxon>Pseudomonadati</taxon>
        <taxon>Pseudomonadota</taxon>
        <taxon>Alphaproteobacteria</taxon>
        <taxon>Rhodobacterales</taxon>
        <taxon>Roseobacteraceae</taxon>
        <taxon>Leisingera</taxon>
    </lineage>
</organism>
<protein>
    <submittedName>
        <fullName evidence="1">Uncharacterized protein</fullName>
    </submittedName>
</protein>
<evidence type="ECO:0000313" key="2">
    <source>
        <dbReference type="Proteomes" id="UP001058713"/>
    </source>
</evidence>
<dbReference type="EMBL" id="CP081070">
    <property type="protein sequence ID" value="UWQ54726.1"/>
    <property type="molecule type" value="Genomic_DNA"/>
</dbReference>
<dbReference type="KEGG" id="lcae:K3721_04135"/>
<name>A0A9Q9LZ15_LEICA</name>
<dbReference type="RefSeq" id="WP_259971951.1">
    <property type="nucleotide sequence ID" value="NZ_CP081070.1"/>
</dbReference>
<gene>
    <name evidence="1" type="ORF">K3721_04135</name>
</gene>
<sequence>MTRVAMLAPVPELHLRSGLETINAEGKVAFGSSAWETFRDLDKLRNGHGVHVYIYASHSEKYGAPKIRWKARYIGHVSSIGGAHPDGMKYRPATTANNFADNASHWAIFWEIEQLTLLSRAEAIPISAFNSFASDKPYVSSFIPHGPTLVREL</sequence>
<dbReference type="AlphaFoldDB" id="A0A9Q9LZ15"/>
<reference evidence="1" key="1">
    <citation type="submission" date="2021-08" db="EMBL/GenBank/DDBJ databases">
        <authorList>
            <person name="Nwanade C."/>
            <person name="Wang M."/>
            <person name="Masoudi A."/>
            <person name="Yu Z."/>
            <person name="Liu J."/>
        </authorList>
    </citation>
    <scope>NUCLEOTIDE SEQUENCE</scope>
    <source>
        <strain evidence="1">S122</strain>
    </source>
</reference>
<accession>A0A9Q9LZ15</accession>